<comment type="caution">
    <text evidence="1">The sequence shown here is derived from an EMBL/GenBank/DDBJ whole genome shotgun (WGS) entry which is preliminary data.</text>
</comment>
<evidence type="ECO:0008006" key="3">
    <source>
        <dbReference type="Google" id="ProtNLM"/>
    </source>
</evidence>
<dbReference type="EMBL" id="JBBVGT010000002">
    <property type="protein sequence ID" value="MFB5946076.1"/>
    <property type="molecule type" value="Genomic_DNA"/>
</dbReference>
<gene>
    <name evidence="1" type="ORF">WKR92_09555</name>
</gene>
<name>A0ABV5CEU0_9SPHI</name>
<proteinExistence type="predicted"/>
<reference evidence="1 2" key="1">
    <citation type="submission" date="2024-04" db="EMBL/GenBank/DDBJ databases">
        <title>Albibacterium profundi sp. nov., isolated from sediment of the Challenger Deep of Mariana Trench.</title>
        <authorList>
            <person name="Wang Y."/>
        </authorList>
    </citation>
    <scope>NUCLEOTIDE SEQUENCE [LARGE SCALE GENOMIC DNA]</scope>
    <source>
        <strain evidence="1 2">RHL897</strain>
    </source>
</reference>
<sequence>MQSEISQEIVKRFFQALNELIALKRIRGVQTFTRQYGINRRNLSKLQKDHSRDIFQVEWLKHLVDDYGFSAKWLLTGKGKMFAATNQASSTSHA</sequence>
<evidence type="ECO:0000313" key="2">
    <source>
        <dbReference type="Proteomes" id="UP001580928"/>
    </source>
</evidence>
<organism evidence="1 2">
    <name type="scientific">Albibacterium profundi</name>
    <dbReference type="NCBI Taxonomy" id="3134906"/>
    <lineage>
        <taxon>Bacteria</taxon>
        <taxon>Pseudomonadati</taxon>
        <taxon>Bacteroidota</taxon>
        <taxon>Sphingobacteriia</taxon>
        <taxon>Sphingobacteriales</taxon>
        <taxon>Sphingobacteriaceae</taxon>
        <taxon>Albibacterium</taxon>
    </lineage>
</organism>
<evidence type="ECO:0000313" key="1">
    <source>
        <dbReference type="EMBL" id="MFB5946076.1"/>
    </source>
</evidence>
<accession>A0ABV5CEU0</accession>
<dbReference type="Proteomes" id="UP001580928">
    <property type="component" value="Unassembled WGS sequence"/>
</dbReference>
<keyword evidence="2" id="KW-1185">Reference proteome</keyword>
<dbReference type="Gene3D" id="1.10.260.40">
    <property type="entry name" value="lambda repressor-like DNA-binding domains"/>
    <property type="match status" value="1"/>
</dbReference>
<dbReference type="InterPro" id="IPR010982">
    <property type="entry name" value="Lambda_DNA-bd_dom_sf"/>
</dbReference>
<dbReference type="RefSeq" id="WP_375557605.1">
    <property type="nucleotide sequence ID" value="NZ_JBBVGT010000002.1"/>
</dbReference>
<protein>
    <recommendedName>
        <fullName evidence="3">Bacteriophage CI repressor helix-turn-helix domain-containing protein</fullName>
    </recommendedName>
</protein>